<comment type="subunit">
    <text evidence="3">Heterotrimer of UreA (gamma), UreB (beta) and UreC (alpha) subunits. Three heterotrimers associate to form the active enzyme.</text>
</comment>
<feature type="region of interest" description="Disordered" evidence="4">
    <location>
        <begin position="98"/>
        <end position="156"/>
    </location>
</feature>
<dbReference type="EMBL" id="JACHMO010000001">
    <property type="protein sequence ID" value="MBB5802087.1"/>
    <property type="molecule type" value="Genomic_DNA"/>
</dbReference>
<evidence type="ECO:0000256" key="2">
    <source>
        <dbReference type="ARBA" id="ARBA00047778"/>
    </source>
</evidence>
<dbReference type="UniPathway" id="UPA00258">
    <property type="reaction ID" value="UER00370"/>
</dbReference>
<accession>A0A7W9HGX8</accession>
<dbReference type="AlphaFoldDB" id="A0A7W9HGX8"/>
<evidence type="ECO:0000313" key="5">
    <source>
        <dbReference type="EMBL" id="MBB5802087.1"/>
    </source>
</evidence>
<protein>
    <recommendedName>
        <fullName evidence="3">Urease subunit beta</fullName>
        <ecNumber evidence="3">3.5.1.5</ecNumber>
    </recommendedName>
    <alternativeName>
        <fullName evidence="3">Urea amidohydrolase subunit beta</fullName>
    </alternativeName>
</protein>
<evidence type="ECO:0000256" key="1">
    <source>
        <dbReference type="ARBA" id="ARBA00022801"/>
    </source>
</evidence>
<dbReference type="InterPro" id="IPR036461">
    <property type="entry name" value="Urease_betasu_sf"/>
</dbReference>
<dbReference type="PANTHER" id="PTHR33569">
    <property type="entry name" value="UREASE"/>
    <property type="match status" value="1"/>
</dbReference>
<dbReference type="InterPro" id="IPR002019">
    <property type="entry name" value="Urease_beta-like"/>
</dbReference>
<comment type="similarity">
    <text evidence="3">Belongs to the urease beta subunit family.</text>
</comment>
<comment type="caution">
    <text evidence="5">The sequence shown here is derived from an EMBL/GenBank/DDBJ whole genome shotgun (WGS) entry which is preliminary data.</text>
</comment>
<dbReference type="GO" id="GO:0043419">
    <property type="term" value="P:urea catabolic process"/>
    <property type="evidence" value="ECO:0007669"/>
    <property type="project" value="UniProtKB-UniRule"/>
</dbReference>
<keyword evidence="6" id="KW-1185">Reference proteome</keyword>
<dbReference type="GO" id="GO:0009039">
    <property type="term" value="F:urease activity"/>
    <property type="evidence" value="ECO:0007669"/>
    <property type="project" value="UniProtKB-UniRule"/>
</dbReference>
<evidence type="ECO:0000256" key="4">
    <source>
        <dbReference type="SAM" id="MobiDB-lite"/>
    </source>
</evidence>
<evidence type="ECO:0000313" key="6">
    <source>
        <dbReference type="Proteomes" id="UP000552097"/>
    </source>
</evidence>
<dbReference type="GO" id="GO:0035550">
    <property type="term" value="C:urease complex"/>
    <property type="evidence" value="ECO:0007669"/>
    <property type="project" value="InterPro"/>
</dbReference>
<keyword evidence="3" id="KW-0963">Cytoplasm</keyword>
<dbReference type="CDD" id="cd00407">
    <property type="entry name" value="Urease_beta"/>
    <property type="match status" value="1"/>
</dbReference>
<dbReference type="InterPro" id="IPR050069">
    <property type="entry name" value="Urease_subunit"/>
</dbReference>
<feature type="compositionally biased region" description="Basic and acidic residues" evidence="4">
    <location>
        <begin position="98"/>
        <end position="118"/>
    </location>
</feature>
<feature type="compositionally biased region" description="Pro residues" evidence="4">
    <location>
        <begin position="119"/>
        <end position="141"/>
    </location>
</feature>
<gene>
    <name evidence="3" type="primary">ureB</name>
    <name evidence="5" type="ORF">F4560_001855</name>
</gene>
<dbReference type="Gene3D" id="2.10.150.10">
    <property type="entry name" value="Urease, beta subunit"/>
    <property type="match status" value="1"/>
</dbReference>
<dbReference type="SUPFAM" id="SSF51278">
    <property type="entry name" value="Urease, beta-subunit"/>
    <property type="match status" value="1"/>
</dbReference>
<dbReference type="Pfam" id="PF00699">
    <property type="entry name" value="Urease_beta"/>
    <property type="match status" value="1"/>
</dbReference>
<comment type="subcellular location">
    <subcellularLocation>
        <location evidence="3">Cytoplasm</location>
    </subcellularLocation>
</comment>
<dbReference type="NCBIfam" id="NF009682">
    <property type="entry name" value="PRK13203.1"/>
    <property type="match status" value="1"/>
</dbReference>
<evidence type="ECO:0000256" key="3">
    <source>
        <dbReference type="HAMAP-Rule" id="MF_01954"/>
    </source>
</evidence>
<dbReference type="PANTHER" id="PTHR33569:SF1">
    <property type="entry name" value="UREASE"/>
    <property type="match status" value="1"/>
</dbReference>
<dbReference type="Proteomes" id="UP000552097">
    <property type="component" value="Unassembled WGS sequence"/>
</dbReference>
<dbReference type="HAMAP" id="MF_01954">
    <property type="entry name" value="Urease_beta"/>
    <property type="match status" value="1"/>
</dbReference>
<keyword evidence="1 3" id="KW-0378">Hydrolase</keyword>
<dbReference type="EC" id="3.5.1.5" evidence="3"/>
<reference evidence="5 6" key="1">
    <citation type="submission" date="2020-08" db="EMBL/GenBank/DDBJ databases">
        <title>Sequencing the genomes of 1000 actinobacteria strains.</title>
        <authorList>
            <person name="Klenk H.-P."/>
        </authorList>
    </citation>
    <scope>NUCLEOTIDE SEQUENCE [LARGE SCALE GENOMIC DNA]</scope>
    <source>
        <strain evidence="5 6">DSM 45486</strain>
    </source>
</reference>
<name>A0A7W9HGX8_9PSEU</name>
<comment type="pathway">
    <text evidence="3">Nitrogen metabolism; urea degradation; CO(2) and NH(3) from urea (urease route): step 1/1.</text>
</comment>
<sequence>MRPGEIIPAEDPVPLNPGRPRTHVVVVNRGDRPVQVGSHYHFGAVNPELEFDRPSAWGKRLDIPAGTAVRFEPNVARDVRLVPIGGRRVVPGLRWEFAGKLDEREWEPTDPELAKPDPSEPAPSKPAPSEPDPSKPAPSEPDPSTTEPDAAGGSSS</sequence>
<dbReference type="NCBIfam" id="TIGR00192">
    <property type="entry name" value="urease_beta"/>
    <property type="match status" value="1"/>
</dbReference>
<organism evidence="5 6">
    <name type="scientific">Saccharothrix ecbatanensis</name>
    <dbReference type="NCBI Taxonomy" id="1105145"/>
    <lineage>
        <taxon>Bacteria</taxon>
        <taxon>Bacillati</taxon>
        <taxon>Actinomycetota</taxon>
        <taxon>Actinomycetes</taxon>
        <taxon>Pseudonocardiales</taxon>
        <taxon>Pseudonocardiaceae</taxon>
        <taxon>Saccharothrix</taxon>
    </lineage>
</organism>
<proteinExistence type="inferred from homology"/>
<comment type="catalytic activity">
    <reaction evidence="2 3">
        <text>urea + 2 H2O + H(+) = hydrogencarbonate + 2 NH4(+)</text>
        <dbReference type="Rhea" id="RHEA:20557"/>
        <dbReference type="ChEBI" id="CHEBI:15377"/>
        <dbReference type="ChEBI" id="CHEBI:15378"/>
        <dbReference type="ChEBI" id="CHEBI:16199"/>
        <dbReference type="ChEBI" id="CHEBI:17544"/>
        <dbReference type="ChEBI" id="CHEBI:28938"/>
        <dbReference type="EC" id="3.5.1.5"/>
    </reaction>
</comment>